<evidence type="ECO:0000313" key="2">
    <source>
        <dbReference type="Proteomes" id="UP001595909"/>
    </source>
</evidence>
<reference evidence="2" key="1">
    <citation type="journal article" date="2019" name="Int. J. Syst. Evol. Microbiol.">
        <title>The Global Catalogue of Microorganisms (GCM) 10K type strain sequencing project: providing services to taxonomists for standard genome sequencing and annotation.</title>
        <authorList>
            <consortium name="The Broad Institute Genomics Platform"/>
            <consortium name="The Broad Institute Genome Sequencing Center for Infectious Disease"/>
            <person name="Wu L."/>
            <person name="Ma J."/>
        </authorList>
    </citation>
    <scope>NUCLEOTIDE SEQUENCE [LARGE SCALE GENOMIC DNA]</scope>
    <source>
        <strain evidence="2">CCUG 50347</strain>
    </source>
</reference>
<evidence type="ECO:0000313" key="1">
    <source>
        <dbReference type="EMBL" id="MFC4833938.1"/>
    </source>
</evidence>
<dbReference type="Proteomes" id="UP001595909">
    <property type="component" value="Unassembled WGS sequence"/>
</dbReference>
<dbReference type="EMBL" id="JBHSIM010000036">
    <property type="protein sequence ID" value="MFC4833938.1"/>
    <property type="molecule type" value="Genomic_DNA"/>
</dbReference>
<protein>
    <submittedName>
        <fullName evidence="1">Uncharacterized protein</fullName>
    </submittedName>
</protein>
<proteinExistence type="predicted"/>
<name>A0ABV9RKW1_9PSEU</name>
<dbReference type="RefSeq" id="WP_274188047.1">
    <property type="nucleotide sequence ID" value="NZ_BAABHN010000036.1"/>
</dbReference>
<accession>A0ABV9RKW1</accession>
<gene>
    <name evidence="1" type="ORF">ACFPEL_16105</name>
</gene>
<sequence>MRATSRLDLAADLPLLIAWGTADALDSAAFADRIAGHADMEGDRQDELNSPH</sequence>
<comment type="caution">
    <text evidence="1">The sequence shown here is derived from an EMBL/GenBank/DDBJ whole genome shotgun (WGS) entry which is preliminary data.</text>
</comment>
<keyword evidence="2" id="KW-1185">Reference proteome</keyword>
<organism evidence="1 2">
    <name type="scientific">Actinomycetospora chibensis</name>
    <dbReference type="NCBI Taxonomy" id="663606"/>
    <lineage>
        <taxon>Bacteria</taxon>
        <taxon>Bacillati</taxon>
        <taxon>Actinomycetota</taxon>
        <taxon>Actinomycetes</taxon>
        <taxon>Pseudonocardiales</taxon>
        <taxon>Pseudonocardiaceae</taxon>
        <taxon>Actinomycetospora</taxon>
    </lineage>
</organism>